<dbReference type="InterPro" id="IPR036259">
    <property type="entry name" value="MFS_trans_sf"/>
</dbReference>
<keyword evidence="4 7" id="KW-0812">Transmembrane</keyword>
<evidence type="ECO:0000256" key="3">
    <source>
        <dbReference type="ARBA" id="ARBA00022475"/>
    </source>
</evidence>
<dbReference type="GO" id="GO:0005886">
    <property type="term" value="C:plasma membrane"/>
    <property type="evidence" value="ECO:0007669"/>
    <property type="project" value="UniProtKB-SubCell"/>
</dbReference>
<dbReference type="EMBL" id="JACHMJ010000001">
    <property type="protein sequence ID" value="MBB5844044.1"/>
    <property type="molecule type" value="Genomic_DNA"/>
</dbReference>
<evidence type="ECO:0000256" key="7">
    <source>
        <dbReference type="SAM" id="Phobius"/>
    </source>
</evidence>
<evidence type="ECO:0000256" key="4">
    <source>
        <dbReference type="ARBA" id="ARBA00022692"/>
    </source>
</evidence>
<accession>A0A841ANZ9</accession>
<feature type="transmembrane region" description="Helical" evidence="7">
    <location>
        <begin position="406"/>
        <end position="426"/>
    </location>
</feature>
<feature type="transmembrane region" description="Helical" evidence="7">
    <location>
        <begin position="342"/>
        <end position="362"/>
    </location>
</feature>
<feature type="transmembrane region" description="Helical" evidence="7">
    <location>
        <begin position="186"/>
        <end position="205"/>
    </location>
</feature>
<feature type="transmembrane region" description="Helical" evidence="7">
    <location>
        <begin position="31"/>
        <end position="54"/>
    </location>
</feature>
<dbReference type="GO" id="GO:0022857">
    <property type="term" value="F:transmembrane transporter activity"/>
    <property type="evidence" value="ECO:0007669"/>
    <property type="project" value="InterPro"/>
</dbReference>
<feature type="transmembrane region" description="Helical" evidence="7">
    <location>
        <begin position="155"/>
        <end position="180"/>
    </location>
</feature>
<evidence type="ECO:0000256" key="5">
    <source>
        <dbReference type="ARBA" id="ARBA00022989"/>
    </source>
</evidence>
<dbReference type="PANTHER" id="PTHR23513:SF9">
    <property type="entry name" value="ENTEROBACTIN EXPORTER ENTS"/>
    <property type="match status" value="1"/>
</dbReference>
<evidence type="ECO:0000256" key="2">
    <source>
        <dbReference type="ARBA" id="ARBA00022448"/>
    </source>
</evidence>
<dbReference type="PANTHER" id="PTHR23513">
    <property type="entry name" value="INTEGRAL MEMBRANE EFFLUX PROTEIN-RELATED"/>
    <property type="match status" value="1"/>
</dbReference>
<feature type="transmembrane region" description="Helical" evidence="7">
    <location>
        <begin position="60"/>
        <end position="80"/>
    </location>
</feature>
<dbReference type="RefSeq" id="WP_184237817.1">
    <property type="nucleotide sequence ID" value="NZ_JACHMJ010000001.1"/>
</dbReference>
<dbReference type="InterPro" id="IPR010290">
    <property type="entry name" value="TM_effector"/>
</dbReference>
<feature type="transmembrane region" description="Helical" evidence="7">
    <location>
        <begin position="120"/>
        <end position="143"/>
    </location>
</feature>
<feature type="transmembrane region" description="Helical" evidence="7">
    <location>
        <begin position="237"/>
        <end position="255"/>
    </location>
</feature>
<keyword evidence="6 7" id="KW-0472">Membrane</keyword>
<feature type="transmembrane region" description="Helical" evidence="7">
    <location>
        <begin position="304"/>
        <end position="322"/>
    </location>
</feature>
<dbReference type="PROSITE" id="PS50850">
    <property type="entry name" value="MFS"/>
    <property type="match status" value="1"/>
</dbReference>
<evidence type="ECO:0000259" key="8">
    <source>
        <dbReference type="PROSITE" id="PS50850"/>
    </source>
</evidence>
<comment type="caution">
    <text evidence="9">The sequence shown here is derived from an EMBL/GenBank/DDBJ whole genome shotgun (WGS) entry which is preliminary data.</text>
</comment>
<reference evidence="9 10" key="1">
    <citation type="submission" date="2020-08" db="EMBL/GenBank/DDBJ databases">
        <title>Sequencing the genomes of 1000 actinobacteria strains.</title>
        <authorList>
            <person name="Klenk H.-P."/>
        </authorList>
    </citation>
    <scope>NUCLEOTIDE SEQUENCE [LARGE SCALE GENOMIC DNA]</scope>
    <source>
        <strain evidence="9 10">DSM 105784</strain>
    </source>
</reference>
<keyword evidence="2" id="KW-0813">Transport</keyword>
<keyword evidence="5 7" id="KW-1133">Transmembrane helix</keyword>
<dbReference type="Gene3D" id="1.20.1250.20">
    <property type="entry name" value="MFS general substrate transporter like domains"/>
    <property type="match status" value="1"/>
</dbReference>
<evidence type="ECO:0000256" key="6">
    <source>
        <dbReference type="ARBA" id="ARBA00023136"/>
    </source>
</evidence>
<dbReference type="AlphaFoldDB" id="A0A841ANZ9"/>
<evidence type="ECO:0000313" key="9">
    <source>
        <dbReference type="EMBL" id="MBB5844044.1"/>
    </source>
</evidence>
<feature type="transmembrane region" description="Helical" evidence="7">
    <location>
        <begin position="92"/>
        <end position="114"/>
    </location>
</feature>
<evidence type="ECO:0000256" key="1">
    <source>
        <dbReference type="ARBA" id="ARBA00004429"/>
    </source>
</evidence>
<keyword evidence="10" id="KW-1185">Reference proteome</keyword>
<gene>
    <name evidence="9" type="ORF">HD599_002367</name>
</gene>
<feature type="domain" description="Major facilitator superfamily (MFS) profile" evidence="8">
    <location>
        <begin position="190"/>
        <end position="442"/>
    </location>
</feature>
<keyword evidence="3" id="KW-1003">Cell membrane</keyword>
<dbReference type="Pfam" id="PF05977">
    <property type="entry name" value="MFS_3"/>
    <property type="match status" value="1"/>
</dbReference>
<proteinExistence type="predicted"/>
<feature type="transmembrane region" description="Helical" evidence="7">
    <location>
        <begin position="382"/>
        <end position="400"/>
    </location>
</feature>
<sequence>MSIPTEPQTTVRRSHFVDLTPFRRSPAFFRLWLGTGIAGVGSQMTVVAVGLHIFQLTGSTGAVALVGVIGLLPMIIAGLYGGVLADTFDRRIVAIVAETVAWISVLGLAGLAWFHIEVLWLYYALTTLTAVSTTIVGATRAAIVPRLVEKPLLPAASALGGISMGVAITLGPAIAGVLVATVGIQWTYTIDAVLFLAAFTGILTLPPIKPEGGSAVRGIPALVEGIGFLRRAPNIRLGFLIDLFAMTFGMARVLYPAVGALVIGGGAVTVGILFAAGAVGTLLSSLFSGRLGHVRWQGRAIRNAVIAYGASMLLFGLVLLPLGTQPSGSITDSLSTANLPALLIASIALAGAGAADNISAVFRNTMLQSAVPDAMRGRTQGIYIVVVTGGPRLGDAYIGLVAATMLFWLPSLLGGVIIIAAVAILVRINASFRDYDALDPKP</sequence>
<dbReference type="CDD" id="cd06173">
    <property type="entry name" value="MFS_MefA_like"/>
    <property type="match status" value="1"/>
</dbReference>
<dbReference type="SUPFAM" id="SSF103473">
    <property type="entry name" value="MFS general substrate transporter"/>
    <property type="match status" value="1"/>
</dbReference>
<dbReference type="InterPro" id="IPR020846">
    <property type="entry name" value="MFS_dom"/>
</dbReference>
<comment type="subcellular location">
    <subcellularLocation>
        <location evidence="1">Cell inner membrane</location>
        <topology evidence="1">Multi-pass membrane protein</topology>
    </subcellularLocation>
</comment>
<protein>
    <submittedName>
        <fullName evidence="9">MFS family permease</fullName>
    </submittedName>
</protein>
<organism evidence="9 10">
    <name type="scientific">Conyzicola lurida</name>
    <dbReference type="NCBI Taxonomy" id="1172621"/>
    <lineage>
        <taxon>Bacteria</taxon>
        <taxon>Bacillati</taxon>
        <taxon>Actinomycetota</taxon>
        <taxon>Actinomycetes</taxon>
        <taxon>Micrococcales</taxon>
        <taxon>Microbacteriaceae</taxon>
        <taxon>Conyzicola</taxon>
    </lineage>
</organism>
<dbReference type="Proteomes" id="UP000536685">
    <property type="component" value="Unassembled WGS sequence"/>
</dbReference>
<feature type="transmembrane region" description="Helical" evidence="7">
    <location>
        <begin position="261"/>
        <end position="283"/>
    </location>
</feature>
<name>A0A841ANZ9_9MICO</name>
<evidence type="ECO:0000313" key="10">
    <source>
        <dbReference type="Proteomes" id="UP000536685"/>
    </source>
</evidence>